<dbReference type="Proteomes" id="UP001143910">
    <property type="component" value="Unassembled WGS sequence"/>
</dbReference>
<comment type="caution">
    <text evidence="1">The sequence shown here is derived from an EMBL/GenBank/DDBJ whole genome shotgun (WGS) entry which is preliminary data.</text>
</comment>
<keyword evidence="2" id="KW-1185">Reference proteome</keyword>
<accession>A0ACC1MWR1</accession>
<dbReference type="EMBL" id="JANJQO010001436">
    <property type="protein sequence ID" value="KAJ2970958.1"/>
    <property type="molecule type" value="Genomic_DNA"/>
</dbReference>
<reference evidence="1" key="1">
    <citation type="submission" date="2022-08" db="EMBL/GenBank/DDBJ databases">
        <title>Genome Sequence of Lecanicillium fungicola.</title>
        <authorList>
            <person name="Buettner E."/>
        </authorList>
    </citation>
    <scope>NUCLEOTIDE SEQUENCE</scope>
    <source>
        <strain evidence="1">Babe33</strain>
    </source>
</reference>
<name>A0ACC1MWR1_9HYPO</name>
<protein>
    <submittedName>
        <fullName evidence="1">Uncharacterized protein</fullName>
    </submittedName>
</protein>
<proteinExistence type="predicted"/>
<gene>
    <name evidence="1" type="ORF">NQ176_g7931</name>
</gene>
<sequence length="317" mass="34697">MPAISLPSKPNAPLSYDLIDNGSDLFVVFINGLGLPASSWTPTVKLLLDASQVGATNSPPLPNILTYDRFGQGATTSRDPADTLPNREDGYGHGLEDVVADLDELIRSLTGTGEAGLIFASASIGVHVARLFDQRFPGRVLAHLMLDSNMGNLGLTDILPDPDAPGFNPESVLAEDCTSLEQYRAAFERVRVIFDASTKNPEGLDRRSISALLPSASGPALSEAKNGRRPWLTVVGHDKVHFREESARLMMMPMSITQRYIQPAWDKYNEELLKLSSAERTKGVIYAPKCDHFIQRDNPAFVAEELNKLIQQVQNEL</sequence>
<evidence type="ECO:0000313" key="1">
    <source>
        <dbReference type="EMBL" id="KAJ2970958.1"/>
    </source>
</evidence>
<organism evidence="1 2">
    <name type="scientific">Zarea fungicola</name>
    <dbReference type="NCBI Taxonomy" id="93591"/>
    <lineage>
        <taxon>Eukaryota</taxon>
        <taxon>Fungi</taxon>
        <taxon>Dikarya</taxon>
        <taxon>Ascomycota</taxon>
        <taxon>Pezizomycotina</taxon>
        <taxon>Sordariomycetes</taxon>
        <taxon>Hypocreomycetidae</taxon>
        <taxon>Hypocreales</taxon>
        <taxon>Cordycipitaceae</taxon>
        <taxon>Zarea</taxon>
    </lineage>
</organism>
<evidence type="ECO:0000313" key="2">
    <source>
        <dbReference type="Proteomes" id="UP001143910"/>
    </source>
</evidence>